<comment type="caution">
    <text evidence="2">The sequence shown here is derived from an EMBL/GenBank/DDBJ whole genome shotgun (WGS) entry which is preliminary data.</text>
</comment>
<evidence type="ECO:0008006" key="4">
    <source>
        <dbReference type="Google" id="ProtNLM"/>
    </source>
</evidence>
<reference evidence="2 3" key="1">
    <citation type="submission" date="2013-08" db="EMBL/GenBank/DDBJ databases">
        <title>Genome of Pontibacillus chungwhensis.</title>
        <authorList>
            <person name="Wang Q."/>
            <person name="Wang G."/>
        </authorList>
    </citation>
    <scope>NUCLEOTIDE SEQUENCE [LARGE SCALE GENOMIC DNA]</scope>
    <source>
        <strain evidence="2 3">BH030062</strain>
    </source>
</reference>
<dbReference type="PROSITE" id="PS51257">
    <property type="entry name" value="PROKAR_LIPOPROTEIN"/>
    <property type="match status" value="1"/>
</dbReference>
<evidence type="ECO:0000313" key="3">
    <source>
        <dbReference type="Proteomes" id="UP000030153"/>
    </source>
</evidence>
<evidence type="ECO:0000313" key="2">
    <source>
        <dbReference type="EMBL" id="KGP91314.1"/>
    </source>
</evidence>
<dbReference type="STRING" id="1385513.N780_08485"/>
<keyword evidence="1" id="KW-0732">Signal</keyword>
<dbReference type="EMBL" id="AVBG01000007">
    <property type="protein sequence ID" value="KGP91314.1"/>
    <property type="molecule type" value="Genomic_DNA"/>
</dbReference>
<keyword evidence="3" id="KW-1185">Reference proteome</keyword>
<protein>
    <recommendedName>
        <fullName evidence="4">Lipoprotein</fullName>
    </recommendedName>
</protein>
<dbReference type="Proteomes" id="UP000030153">
    <property type="component" value="Unassembled WGS sequence"/>
</dbReference>
<dbReference type="eggNOG" id="ENOG5033EHR">
    <property type="taxonomic scope" value="Bacteria"/>
</dbReference>
<dbReference type="AlphaFoldDB" id="A0A0A2UTS7"/>
<accession>A0A0A2UTS7</accession>
<organism evidence="2 3">
    <name type="scientific">Pontibacillus chungwhensis BH030062</name>
    <dbReference type="NCBI Taxonomy" id="1385513"/>
    <lineage>
        <taxon>Bacteria</taxon>
        <taxon>Bacillati</taxon>
        <taxon>Bacillota</taxon>
        <taxon>Bacilli</taxon>
        <taxon>Bacillales</taxon>
        <taxon>Bacillaceae</taxon>
        <taxon>Pontibacillus</taxon>
    </lineage>
</organism>
<feature type="signal peptide" evidence="1">
    <location>
        <begin position="1"/>
        <end position="19"/>
    </location>
</feature>
<proteinExistence type="predicted"/>
<gene>
    <name evidence="2" type="ORF">N780_08485</name>
</gene>
<feature type="chain" id="PRO_5039404727" description="Lipoprotein" evidence="1">
    <location>
        <begin position="20"/>
        <end position="134"/>
    </location>
</feature>
<sequence>MNKRILLVLFVLFVTTACSGRFGELTRVDVQHVTPGEDNTGVDMITDADSIQTIRDVMKEIQWEDKNASMVRKADVRAVYYYEQEEDMPERLVEYDIWFTDKPVFAVIMSEEEGRRYGVLRPEHGGILRDMFVK</sequence>
<name>A0A0A2UTS7_9BACI</name>
<evidence type="ECO:0000256" key="1">
    <source>
        <dbReference type="SAM" id="SignalP"/>
    </source>
</evidence>
<dbReference type="RefSeq" id="WP_036783624.1">
    <property type="nucleotide sequence ID" value="NZ_AVBG01000007.1"/>
</dbReference>
<dbReference type="OrthoDB" id="2437675at2"/>